<dbReference type="EMBL" id="CAJRAF010000002">
    <property type="protein sequence ID" value="CAG5003016.1"/>
    <property type="molecule type" value="Genomic_DNA"/>
</dbReference>
<feature type="domain" description="CzcB-like barrel-sandwich hybrid" evidence="4">
    <location>
        <begin position="107"/>
        <end position="245"/>
    </location>
</feature>
<dbReference type="GO" id="GO:0060003">
    <property type="term" value="P:copper ion export"/>
    <property type="evidence" value="ECO:0007669"/>
    <property type="project" value="TreeGrafter"/>
</dbReference>
<protein>
    <submittedName>
        <fullName evidence="5">Cobalt-zinc-cadmium resistance protein CzcB</fullName>
    </submittedName>
</protein>
<dbReference type="AlphaFoldDB" id="A0A916JCT4"/>
<keyword evidence="6" id="KW-1185">Reference proteome</keyword>
<gene>
    <name evidence="5" type="primary">czcB_3</name>
    <name evidence="5" type="ORF">DYBT9275_03028</name>
</gene>
<evidence type="ECO:0000313" key="6">
    <source>
        <dbReference type="Proteomes" id="UP000680038"/>
    </source>
</evidence>
<accession>A0A916JCT4</accession>
<evidence type="ECO:0000256" key="2">
    <source>
        <dbReference type="ARBA" id="ARBA00022448"/>
    </source>
</evidence>
<evidence type="ECO:0000259" key="4">
    <source>
        <dbReference type="Pfam" id="PF25973"/>
    </source>
</evidence>
<feature type="domain" description="CusB-like beta-barrel" evidence="3">
    <location>
        <begin position="251"/>
        <end position="325"/>
    </location>
</feature>
<dbReference type="NCBIfam" id="TIGR01730">
    <property type="entry name" value="RND_mfp"/>
    <property type="match status" value="1"/>
</dbReference>
<sequence>MKNLTIWLEKSYLTNKNDSFKRITPVTVNPLTLFKMKNIPVQIVLLTVVSIWLVSCDKKKEVDEDEAKAFMLSDTMMNRITLDTVRTEAVRNELTLVGKVVPDENQVIKIYPLVGGNVEDVDVELGDNVRKGQKLATIRSGEVADFEREMIQAQSDLLIAQKNLTSTEDLFESKLVPERDVITARKMVDKAQAELDRVKEIFTIYGLGNSTKYTVRSPINGFVIDKNVNRGMQLRSDNSESLFTVGQIADVWVMANVNESDIPKVKLGMAAQVQTISFPDEIFTGKVDKIYNVLDPETRAMKIRIQLQNVGFRLKPEMHATVTLNFEESEQMQAIPSQAIIFDRSKNWVMVFHSRSKIETRPVEVYRSLSNRSYIRSGLKDGETVISKNQLLVYDALND</sequence>
<comment type="caution">
    <text evidence="5">The sequence shown here is derived from an EMBL/GenBank/DDBJ whole genome shotgun (WGS) entry which is preliminary data.</text>
</comment>
<proteinExistence type="inferred from homology"/>
<dbReference type="SUPFAM" id="SSF111369">
    <property type="entry name" value="HlyD-like secretion proteins"/>
    <property type="match status" value="1"/>
</dbReference>
<dbReference type="Pfam" id="PF25973">
    <property type="entry name" value="BSH_CzcB"/>
    <property type="match status" value="1"/>
</dbReference>
<evidence type="ECO:0000256" key="1">
    <source>
        <dbReference type="ARBA" id="ARBA00009477"/>
    </source>
</evidence>
<reference evidence="5" key="1">
    <citation type="submission" date="2021-04" db="EMBL/GenBank/DDBJ databases">
        <authorList>
            <person name="Rodrigo-Torres L."/>
            <person name="Arahal R. D."/>
            <person name="Lucena T."/>
        </authorList>
    </citation>
    <scope>NUCLEOTIDE SEQUENCE</scope>
    <source>
        <strain evidence="5">CECT 9275</strain>
    </source>
</reference>
<dbReference type="InterPro" id="IPR006143">
    <property type="entry name" value="RND_pump_MFP"/>
</dbReference>
<dbReference type="Gene3D" id="2.40.30.170">
    <property type="match status" value="1"/>
</dbReference>
<dbReference type="InterPro" id="IPR058792">
    <property type="entry name" value="Beta-barrel_RND_2"/>
</dbReference>
<dbReference type="GO" id="GO:0015679">
    <property type="term" value="P:plasma membrane copper ion transport"/>
    <property type="evidence" value="ECO:0007669"/>
    <property type="project" value="TreeGrafter"/>
</dbReference>
<keyword evidence="2" id="KW-0813">Transport</keyword>
<dbReference type="Gene3D" id="2.40.50.100">
    <property type="match status" value="1"/>
</dbReference>
<evidence type="ECO:0000313" key="5">
    <source>
        <dbReference type="EMBL" id="CAG5003016.1"/>
    </source>
</evidence>
<dbReference type="Gene3D" id="2.40.420.20">
    <property type="match status" value="1"/>
</dbReference>
<dbReference type="GO" id="GO:0016020">
    <property type="term" value="C:membrane"/>
    <property type="evidence" value="ECO:0007669"/>
    <property type="project" value="InterPro"/>
</dbReference>
<dbReference type="Proteomes" id="UP000680038">
    <property type="component" value="Unassembled WGS sequence"/>
</dbReference>
<comment type="similarity">
    <text evidence="1">Belongs to the membrane fusion protein (MFP) (TC 8.A.1) family.</text>
</comment>
<dbReference type="FunFam" id="2.40.30.170:FF:000010">
    <property type="entry name" value="Efflux RND transporter periplasmic adaptor subunit"/>
    <property type="match status" value="1"/>
</dbReference>
<dbReference type="InterPro" id="IPR051909">
    <property type="entry name" value="MFP_Cation_Efflux"/>
</dbReference>
<organism evidence="5 6">
    <name type="scientific">Dyadobacter helix</name>
    <dbReference type="NCBI Taxonomy" id="2822344"/>
    <lineage>
        <taxon>Bacteria</taxon>
        <taxon>Pseudomonadati</taxon>
        <taxon>Bacteroidota</taxon>
        <taxon>Cytophagia</taxon>
        <taxon>Cytophagales</taxon>
        <taxon>Spirosomataceae</taxon>
        <taxon>Dyadobacter</taxon>
    </lineage>
</organism>
<dbReference type="PANTHER" id="PTHR30097:SF4">
    <property type="entry name" value="SLR6042 PROTEIN"/>
    <property type="match status" value="1"/>
</dbReference>
<dbReference type="GO" id="GO:0030313">
    <property type="term" value="C:cell envelope"/>
    <property type="evidence" value="ECO:0007669"/>
    <property type="project" value="TreeGrafter"/>
</dbReference>
<dbReference type="GO" id="GO:0022857">
    <property type="term" value="F:transmembrane transporter activity"/>
    <property type="evidence" value="ECO:0007669"/>
    <property type="project" value="InterPro"/>
</dbReference>
<dbReference type="PANTHER" id="PTHR30097">
    <property type="entry name" value="CATION EFFLUX SYSTEM PROTEIN CUSB"/>
    <property type="match status" value="1"/>
</dbReference>
<name>A0A916JCT4_9BACT</name>
<evidence type="ECO:0000259" key="3">
    <source>
        <dbReference type="Pfam" id="PF25954"/>
    </source>
</evidence>
<dbReference type="Pfam" id="PF25954">
    <property type="entry name" value="Beta-barrel_RND_2"/>
    <property type="match status" value="1"/>
</dbReference>
<dbReference type="InterPro" id="IPR058647">
    <property type="entry name" value="BSH_CzcB-like"/>
</dbReference>